<comment type="caution">
    <text evidence="1">The sequence shown here is derived from an EMBL/GenBank/DDBJ whole genome shotgun (WGS) entry which is preliminary data.</text>
</comment>
<organism evidence="1 2">
    <name type="scientific">Sphaerodactylus townsendi</name>
    <dbReference type="NCBI Taxonomy" id="933632"/>
    <lineage>
        <taxon>Eukaryota</taxon>
        <taxon>Metazoa</taxon>
        <taxon>Chordata</taxon>
        <taxon>Craniata</taxon>
        <taxon>Vertebrata</taxon>
        <taxon>Euteleostomi</taxon>
        <taxon>Lepidosauria</taxon>
        <taxon>Squamata</taxon>
        <taxon>Bifurcata</taxon>
        <taxon>Gekkota</taxon>
        <taxon>Sphaerodactylidae</taxon>
        <taxon>Sphaerodactylus</taxon>
    </lineage>
</organism>
<reference evidence="1" key="1">
    <citation type="submission" date="2021-08" db="EMBL/GenBank/DDBJ databases">
        <title>The first chromosome-level gecko genome reveals the dynamic sex chromosomes of Neotropical dwarf geckos (Sphaerodactylidae: Sphaerodactylus).</title>
        <authorList>
            <person name="Pinto B.J."/>
            <person name="Keating S.E."/>
            <person name="Gamble T."/>
        </authorList>
    </citation>
    <scope>NUCLEOTIDE SEQUENCE</scope>
    <source>
        <strain evidence="1">TG3544</strain>
    </source>
</reference>
<keyword evidence="2" id="KW-1185">Reference proteome</keyword>
<sequence length="150" mass="16836">MIDISEVICLVVHKADSFLHAGAIFTFEIYLLSERVFLFGAEAAHSQRKWTQALPSTACPTWPNVCWTGTMMLLASCITKTVITLTTGKKGWFAIEKSNLHFCLELEDAQEELIHLRRLQELTISSIIQNGEKIDVLLLVAEREVSVMIG</sequence>
<name>A0ACB8E757_9SAUR</name>
<dbReference type="Proteomes" id="UP000827872">
    <property type="component" value="Linkage Group LG10"/>
</dbReference>
<accession>A0ACB8E757</accession>
<evidence type="ECO:0000313" key="1">
    <source>
        <dbReference type="EMBL" id="KAH7988111.1"/>
    </source>
</evidence>
<evidence type="ECO:0000313" key="2">
    <source>
        <dbReference type="Proteomes" id="UP000827872"/>
    </source>
</evidence>
<gene>
    <name evidence="1" type="ORF">K3G42_007864</name>
</gene>
<protein>
    <submittedName>
        <fullName evidence="1">Uncharacterized protein</fullName>
    </submittedName>
</protein>
<dbReference type="EMBL" id="CM037623">
    <property type="protein sequence ID" value="KAH7988111.1"/>
    <property type="molecule type" value="Genomic_DNA"/>
</dbReference>
<proteinExistence type="predicted"/>